<reference evidence="2 3" key="1">
    <citation type="submission" date="2018-10" db="EMBL/GenBank/DDBJ databases">
        <title>Draft genome of Cortibacter populi DSM10536.</title>
        <authorList>
            <person name="Bernier A.-M."/>
            <person name="Bernard K."/>
        </authorList>
    </citation>
    <scope>NUCLEOTIDE SEQUENCE [LARGE SCALE GENOMIC DNA]</scope>
    <source>
        <strain evidence="2 3">DSM 105136</strain>
    </source>
</reference>
<dbReference type="Proteomes" id="UP000278006">
    <property type="component" value="Unassembled WGS sequence"/>
</dbReference>
<dbReference type="PANTHER" id="PTHR45947:SF3">
    <property type="entry name" value="SULFOQUINOVOSYL TRANSFERASE SQD2"/>
    <property type="match status" value="1"/>
</dbReference>
<accession>A0A3M6QHK0</accession>
<evidence type="ECO:0000259" key="1">
    <source>
        <dbReference type="Pfam" id="PF13439"/>
    </source>
</evidence>
<dbReference type="PANTHER" id="PTHR45947">
    <property type="entry name" value="SULFOQUINOVOSYL TRANSFERASE SQD2"/>
    <property type="match status" value="1"/>
</dbReference>
<proteinExistence type="predicted"/>
<name>A0A3M6QHK0_9BURK</name>
<evidence type="ECO:0000313" key="2">
    <source>
        <dbReference type="EMBL" id="RMX02563.1"/>
    </source>
</evidence>
<sequence>MNASSPPHTGRMTALHSTAMPTGASAAAPLRVALVTETFPPELNGVAMTAGRVVNGLQALGHRLRIVRPRQPDEDAARLASFADLPTTLVSGIGVPGYNGIRFGLPAKSTLRHLWQSERPDVVHILTEGPLGRSALQAATGLQLPVVAGYHTHFDRYTEHYRLGFLRPAVEGYLRRFHNRCQINLAPTRELVAQLSDMGMHNLRLMSRGIDRQQFNPQQRNIRLRAEWGAGADDLVMLCVGRLAAEKNLDLVVQAWQAVRRERPYTKLVLVGSGPEYARLARLDPDIILTGAVSSDQLGMHYASADLFVFASMSETFGNVVQEAMVSGLPVIGFDYAAARELITDGHNGLLVSFGNVPDFIARTVMASRAPQTLRAMGAAASQSGRSWQSVTDELVCNYRDAIALAAATIRRPLHAAPARNA</sequence>
<keyword evidence="3" id="KW-1185">Reference proteome</keyword>
<dbReference type="SUPFAM" id="SSF53756">
    <property type="entry name" value="UDP-Glycosyltransferase/glycogen phosphorylase"/>
    <property type="match status" value="1"/>
</dbReference>
<comment type="caution">
    <text evidence="2">The sequence shown here is derived from an EMBL/GenBank/DDBJ whole genome shotgun (WGS) entry which is preliminary data.</text>
</comment>
<dbReference type="CDD" id="cd03814">
    <property type="entry name" value="GT4-like"/>
    <property type="match status" value="1"/>
</dbReference>
<protein>
    <submittedName>
        <fullName evidence="2">Glycosyltransferase family 1 protein</fullName>
    </submittedName>
</protein>
<dbReference type="EMBL" id="RDQO01000008">
    <property type="protein sequence ID" value="RMX02563.1"/>
    <property type="molecule type" value="Genomic_DNA"/>
</dbReference>
<dbReference type="Pfam" id="PF13692">
    <property type="entry name" value="Glyco_trans_1_4"/>
    <property type="match status" value="1"/>
</dbReference>
<feature type="domain" description="Glycosyltransferase subfamily 4-like N-terminal" evidence="1">
    <location>
        <begin position="44"/>
        <end position="213"/>
    </location>
</feature>
<dbReference type="InterPro" id="IPR028098">
    <property type="entry name" value="Glyco_trans_4-like_N"/>
</dbReference>
<dbReference type="Gene3D" id="3.40.50.2000">
    <property type="entry name" value="Glycogen Phosphorylase B"/>
    <property type="match status" value="2"/>
</dbReference>
<organism evidence="2 3">
    <name type="scientific">Corticibacter populi</name>
    <dbReference type="NCBI Taxonomy" id="1550736"/>
    <lineage>
        <taxon>Bacteria</taxon>
        <taxon>Pseudomonadati</taxon>
        <taxon>Pseudomonadota</taxon>
        <taxon>Betaproteobacteria</taxon>
        <taxon>Burkholderiales</taxon>
        <taxon>Comamonadaceae</taxon>
        <taxon>Corticibacter</taxon>
    </lineage>
</organism>
<dbReference type="OrthoDB" id="9802525at2"/>
<dbReference type="GO" id="GO:0016757">
    <property type="term" value="F:glycosyltransferase activity"/>
    <property type="evidence" value="ECO:0007669"/>
    <property type="project" value="TreeGrafter"/>
</dbReference>
<dbReference type="Pfam" id="PF13439">
    <property type="entry name" value="Glyco_transf_4"/>
    <property type="match status" value="1"/>
</dbReference>
<gene>
    <name evidence="2" type="ORF">D8I35_18090</name>
</gene>
<dbReference type="InterPro" id="IPR050194">
    <property type="entry name" value="Glycosyltransferase_grp1"/>
</dbReference>
<keyword evidence="2" id="KW-0808">Transferase</keyword>
<evidence type="ECO:0000313" key="3">
    <source>
        <dbReference type="Proteomes" id="UP000278006"/>
    </source>
</evidence>
<dbReference type="AlphaFoldDB" id="A0A3M6QHK0"/>